<organism evidence="7 8">
    <name type="scientific">Pocillopora meandrina</name>
    <dbReference type="NCBI Taxonomy" id="46732"/>
    <lineage>
        <taxon>Eukaryota</taxon>
        <taxon>Metazoa</taxon>
        <taxon>Cnidaria</taxon>
        <taxon>Anthozoa</taxon>
        <taxon>Hexacorallia</taxon>
        <taxon>Scleractinia</taxon>
        <taxon>Astrocoeniina</taxon>
        <taxon>Pocilloporidae</taxon>
        <taxon>Pocillopora</taxon>
    </lineage>
</organism>
<dbReference type="Pfam" id="PF03281">
    <property type="entry name" value="Mab-21"/>
    <property type="match status" value="1"/>
</dbReference>
<feature type="domain" description="Mab-21-like HhH/H2TH-like" evidence="6">
    <location>
        <begin position="323"/>
        <end position="411"/>
    </location>
</feature>
<proteinExistence type="inferred from homology"/>
<dbReference type="InterPro" id="IPR024810">
    <property type="entry name" value="MAB21L/cGLR"/>
</dbReference>
<dbReference type="SMART" id="SM00028">
    <property type="entry name" value="TPR"/>
    <property type="match status" value="2"/>
</dbReference>
<dbReference type="Gene3D" id="1.25.40.10">
    <property type="entry name" value="Tetratricopeptide repeat domain"/>
    <property type="match status" value="1"/>
</dbReference>
<dbReference type="Proteomes" id="UP001159428">
    <property type="component" value="Unassembled WGS sequence"/>
</dbReference>
<comment type="cofactor">
    <cofactor evidence="1">
        <name>Mg(2+)</name>
        <dbReference type="ChEBI" id="CHEBI:18420"/>
    </cofactor>
</comment>
<evidence type="ECO:0000313" key="7">
    <source>
        <dbReference type="EMBL" id="CAH3039463.1"/>
    </source>
</evidence>
<dbReference type="InterPro" id="IPR011990">
    <property type="entry name" value="TPR-like_helical_dom_sf"/>
</dbReference>
<reference evidence="7 8" key="1">
    <citation type="submission" date="2022-05" db="EMBL/GenBank/DDBJ databases">
        <authorList>
            <consortium name="Genoscope - CEA"/>
            <person name="William W."/>
        </authorList>
    </citation>
    <scope>NUCLEOTIDE SEQUENCE [LARGE SCALE GENOMIC DNA]</scope>
</reference>
<feature type="domain" description="Mab-21-like nucleotidyltransferase" evidence="5">
    <location>
        <begin position="154"/>
        <end position="313"/>
    </location>
</feature>
<feature type="repeat" description="TPR" evidence="4">
    <location>
        <begin position="702"/>
        <end position="735"/>
    </location>
</feature>
<evidence type="ECO:0000259" key="5">
    <source>
        <dbReference type="Pfam" id="PF03281"/>
    </source>
</evidence>
<evidence type="ECO:0000259" key="6">
    <source>
        <dbReference type="Pfam" id="PF20266"/>
    </source>
</evidence>
<dbReference type="SMART" id="SM01265">
    <property type="entry name" value="Mab-21"/>
    <property type="match status" value="1"/>
</dbReference>
<evidence type="ECO:0000256" key="2">
    <source>
        <dbReference type="ARBA" id="ARBA00008307"/>
    </source>
</evidence>
<accession>A0AAU9VVQ5</accession>
<sequence>MVTQTIIDLRMFSPTESRHVRSRIVMSEQSGMSDVPAEINDLCLSVPFVVEEWDEKANLSPHHLSYIITILLPQQLVTLERDIDIESQLKAFCEKKHINNAIPVGSSTEGFSIPYSMSYEVDSHLGTYVDADVLFVENDFQISTNDPIQDVDTQAILESDDVHPGYCRVRLLKHSEDRKDVVTCNDKKYLSGHRIQNSALKKMTSGRSRDDQTSIGIHGPAVSVEYSTVLNADNIQTYGVRIPLDMVYAVQVKQWPPEATEWVQRVKKGNWLGDDLIESIVSEGCHVVPVAHKHSLNPDIEWRISFAATEKRMARNAVTDGQRQCYIYFKMLQHLCLKDLEVISSYCLKTVFFYACEVIPKALWETHTGRCLLYLIDSLICCVKQRNIPSFFVPGNNLVDNVPEEKWKDVESRLLEIRKDPITPILKFTDTNAISNTEIPFVFRKNVAFVLEDMEKFKVHRDIRSSAFDAFFTTTFRMSLLYLNQGQPKSAVQILMDSYPMLNHFLGPMPLVYFLNEAAILIQDGRLYLLLFQELLGMTDQHPDFKLLEGNLACAYHAASYTYPEESSERAEYLQKAEELILEELKSQDLSSCGTQVTFATILMSQKRYKEAIQILETVVNVASKSAQEEIQSDVTEFGFSEQKVLDEDLQLEISAHMKIEGPSLIFTFYFLVRCLVQEDEVTKLKAIFEKYQKVCDLCEDITGYKLLGYSYYQVGDKHKAREAFMSALQKMPGSKLLISNIKKCSDLPFDPESD</sequence>
<dbReference type="PROSITE" id="PS50005">
    <property type="entry name" value="TPR"/>
    <property type="match status" value="1"/>
</dbReference>
<dbReference type="SUPFAM" id="SSF48452">
    <property type="entry name" value="TPR-like"/>
    <property type="match status" value="1"/>
</dbReference>
<dbReference type="InterPro" id="IPR046903">
    <property type="entry name" value="Mab-21-like_nuc_Trfase"/>
</dbReference>
<name>A0AAU9VVQ5_9CNID</name>
<dbReference type="PANTHER" id="PTHR10656">
    <property type="entry name" value="CELL FATE DETERMINING PROTEIN MAB21-RELATED"/>
    <property type="match status" value="1"/>
</dbReference>
<keyword evidence="3" id="KW-0067">ATP-binding</keyword>
<protein>
    <submittedName>
        <fullName evidence="7">Uncharacterized protein</fullName>
    </submittedName>
</protein>
<dbReference type="Pfam" id="PF20266">
    <property type="entry name" value="Mab-21_C"/>
    <property type="match status" value="1"/>
</dbReference>
<evidence type="ECO:0000256" key="1">
    <source>
        <dbReference type="ARBA" id="ARBA00001946"/>
    </source>
</evidence>
<dbReference type="PANTHER" id="PTHR10656:SF69">
    <property type="entry name" value="MAB-21-LIKE HHH_H2TH-LIKE DOMAIN-CONTAINING PROTEIN"/>
    <property type="match status" value="1"/>
</dbReference>
<keyword evidence="8" id="KW-1185">Reference proteome</keyword>
<dbReference type="AlphaFoldDB" id="A0AAU9VVQ5"/>
<evidence type="ECO:0000256" key="4">
    <source>
        <dbReference type="PROSITE-ProRule" id="PRU00339"/>
    </source>
</evidence>
<dbReference type="GO" id="GO:0005524">
    <property type="term" value="F:ATP binding"/>
    <property type="evidence" value="ECO:0007669"/>
    <property type="project" value="UniProtKB-KW"/>
</dbReference>
<keyword evidence="4" id="KW-0802">TPR repeat</keyword>
<keyword evidence="3" id="KW-0547">Nucleotide-binding</keyword>
<dbReference type="Gene3D" id="1.10.1410.40">
    <property type="match status" value="1"/>
</dbReference>
<evidence type="ECO:0000256" key="3">
    <source>
        <dbReference type="ARBA" id="ARBA00022840"/>
    </source>
</evidence>
<dbReference type="EMBL" id="CALNXJ010000005">
    <property type="protein sequence ID" value="CAH3039463.1"/>
    <property type="molecule type" value="Genomic_DNA"/>
</dbReference>
<dbReference type="InterPro" id="IPR019734">
    <property type="entry name" value="TPR_rpt"/>
</dbReference>
<comment type="caution">
    <text evidence="7">The sequence shown here is derived from an EMBL/GenBank/DDBJ whole genome shotgun (WGS) entry which is preliminary data.</text>
</comment>
<comment type="similarity">
    <text evidence="2">Belongs to the mab-21 family.</text>
</comment>
<dbReference type="InterPro" id="IPR046906">
    <property type="entry name" value="Mab-21_HhH/H2TH-like"/>
</dbReference>
<gene>
    <name evidence="7" type="ORF">PMEA_00026141</name>
</gene>
<evidence type="ECO:0000313" key="8">
    <source>
        <dbReference type="Proteomes" id="UP001159428"/>
    </source>
</evidence>
<dbReference type="GO" id="GO:0016779">
    <property type="term" value="F:nucleotidyltransferase activity"/>
    <property type="evidence" value="ECO:0007669"/>
    <property type="project" value="UniProtKB-ARBA"/>
</dbReference>